<name>A0A1Y2HCP6_9FUNG</name>
<dbReference type="AlphaFoldDB" id="A0A1Y2HCP6"/>
<proteinExistence type="predicted"/>
<evidence type="ECO:0000313" key="2">
    <source>
        <dbReference type="Proteomes" id="UP000193411"/>
    </source>
</evidence>
<reference evidence="1 2" key="1">
    <citation type="submission" date="2016-07" db="EMBL/GenBank/DDBJ databases">
        <title>Pervasive Adenine N6-methylation of Active Genes in Fungi.</title>
        <authorList>
            <consortium name="DOE Joint Genome Institute"/>
            <person name="Mondo S.J."/>
            <person name="Dannebaum R.O."/>
            <person name="Kuo R.C."/>
            <person name="Labutti K."/>
            <person name="Haridas S."/>
            <person name="Kuo A."/>
            <person name="Salamov A."/>
            <person name="Ahrendt S.R."/>
            <person name="Lipzen A."/>
            <person name="Sullivan W."/>
            <person name="Andreopoulos W.B."/>
            <person name="Clum A."/>
            <person name="Lindquist E."/>
            <person name="Daum C."/>
            <person name="Ramamoorthy G.K."/>
            <person name="Gryganskyi A."/>
            <person name="Culley D."/>
            <person name="Magnuson J.K."/>
            <person name="James T.Y."/>
            <person name="O'Malley M.A."/>
            <person name="Stajich J.E."/>
            <person name="Spatafora J.W."/>
            <person name="Visel A."/>
            <person name="Grigoriev I.V."/>
        </authorList>
    </citation>
    <scope>NUCLEOTIDE SEQUENCE [LARGE SCALE GENOMIC DNA]</scope>
    <source>
        <strain evidence="1 2">PL171</strain>
    </source>
</reference>
<accession>A0A1Y2HCP6</accession>
<sequence length="88" mass="9386">MYVCPRQSNESFLSAAHSLWLVAVGLGRDRAHLIKVVHNTKPSSSFVPPPPSAAAQNDGWAGRAIKMSDHPTSNLVCCSPSSLHSTCT</sequence>
<comment type="caution">
    <text evidence="1">The sequence shown here is derived from an EMBL/GenBank/DDBJ whole genome shotgun (WGS) entry which is preliminary data.</text>
</comment>
<feature type="non-terminal residue" evidence="1">
    <location>
        <position position="88"/>
    </location>
</feature>
<evidence type="ECO:0000313" key="1">
    <source>
        <dbReference type="EMBL" id="ORZ31691.1"/>
    </source>
</evidence>
<dbReference type="EMBL" id="MCFL01000056">
    <property type="protein sequence ID" value="ORZ31691.1"/>
    <property type="molecule type" value="Genomic_DNA"/>
</dbReference>
<gene>
    <name evidence="1" type="ORF">BCR44DRAFT_1441745</name>
</gene>
<organism evidence="1 2">
    <name type="scientific">Catenaria anguillulae PL171</name>
    <dbReference type="NCBI Taxonomy" id="765915"/>
    <lineage>
        <taxon>Eukaryota</taxon>
        <taxon>Fungi</taxon>
        <taxon>Fungi incertae sedis</taxon>
        <taxon>Blastocladiomycota</taxon>
        <taxon>Blastocladiomycetes</taxon>
        <taxon>Blastocladiales</taxon>
        <taxon>Catenariaceae</taxon>
        <taxon>Catenaria</taxon>
    </lineage>
</organism>
<dbReference type="Proteomes" id="UP000193411">
    <property type="component" value="Unassembled WGS sequence"/>
</dbReference>
<protein>
    <submittedName>
        <fullName evidence="1">Uncharacterized protein</fullName>
    </submittedName>
</protein>
<keyword evidence="2" id="KW-1185">Reference proteome</keyword>